<keyword evidence="3" id="KW-1185">Reference proteome</keyword>
<evidence type="ECO:0000313" key="3">
    <source>
        <dbReference type="Proteomes" id="UP000325577"/>
    </source>
</evidence>
<gene>
    <name evidence="2" type="ORF">F0562_022494</name>
</gene>
<reference evidence="2 3" key="1">
    <citation type="submission" date="2019-09" db="EMBL/GenBank/DDBJ databases">
        <title>A chromosome-level genome assembly of the Chinese tupelo Nyssa sinensis.</title>
        <authorList>
            <person name="Yang X."/>
            <person name="Kang M."/>
            <person name="Yang Y."/>
            <person name="Xiong H."/>
            <person name="Wang M."/>
            <person name="Zhang Z."/>
            <person name="Wang Z."/>
            <person name="Wu H."/>
            <person name="Ma T."/>
            <person name="Liu J."/>
            <person name="Xi Z."/>
        </authorList>
    </citation>
    <scope>NUCLEOTIDE SEQUENCE [LARGE SCALE GENOMIC DNA]</scope>
    <source>
        <strain evidence="2">J267</strain>
        <tissue evidence="2">Leaf</tissue>
    </source>
</reference>
<evidence type="ECO:0000313" key="2">
    <source>
        <dbReference type="EMBL" id="KAA8544466.1"/>
    </source>
</evidence>
<protein>
    <submittedName>
        <fullName evidence="2">Uncharacterized protein</fullName>
    </submittedName>
</protein>
<feature type="compositionally biased region" description="Acidic residues" evidence="1">
    <location>
        <begin position="113"/>
        <end position="129"/>
    </location>
</feature>
<sequence>MVVLGEIRYESHDLKSLLQLQLLSSNEAVQKIEELKKKVEDTKSDLYIVETAASEAKMRHRSIIEANRVAAVEEKKDKILKLEQRLTSNGYNLCLKKMAKAYPKVDTELLDQIEVSDDESEEYEDDEEPNGSPAS</sequence>
<organism evidence="2 3">
    <name type="scientific">Nyssa sinensis</name>
    <dbReference type="NCBI Taxonomy" id="561372"/>
    <lineage>
        <taxon>Eukaryota</taxon>
        <taxon>Viridiplantae</taxon>
        <taxon>Streptophyta</taxon>
        <taxon>Embryophyta</taxon>
        <taxon>Tracheophyta</taxon>
        <taxon>Spermatophyta</taxon>
        <taxon>Magnoliopsida</taxon>
        <taxon>eudicotyledons</taxon>
        <taxon>Gunneridae</taxon>
        <taxon>Pentapetalae</taxon>
        <taxon>asterids</taxon>
        <taxon>Cornales</taxon>
        <taxon>Nyssaceae</taxon>
        <taxon>Nyssa</taxon>
    </lineage>
</organism>
<feature type="region of interest" description="Disordered" evidence="1">
    <location>
        <begin position="113"/>
        <end position="135"/>
    </location>
</feature>
<name>A0A5J5BP57_9ASTE</name>
<dbReference type="AlphaFoldDB" id="A0A5J5BP57"/>
<proteinExistence type="predicted"/>
<evidence type="ECO:0000256" key="1">
    <source>
        <dbReference type="SAM" id="MobiDB-lite"/>
    </source>
</evidence>
<dbReference type="EMBL" id="CM018034">
    <property type="protein sequence ID" value="KAA8544466.1"/>
    <property type="molecule type" value="Genomic_DNA"/>
</dbReference>
<dbReference type="Proteomes" id="UP000325577">
    <property type="component" value="Linkage Group LG11"/>
</dbReference>
<accession>A0A5J5BP57</accession>